<dbReference type="InterPro" id="IPR000836">
    <property type="entry name" value="PRTase_dom"/>
</dbReference>
<dbReference type="PANTHER" id="PTHR10210">
    <property type="entry name" value="RIBOSE-PHOSPHATE DIPHOSPHOKINASE FAMILY MEMBER"/>
    <property type="match status" value="1"/>
</dbReference>
<dbReference type="InterPro" id="IPR029057">
    <property type="entry name" value="PRTase-like"/>
</dbReference>
<reference evidence="1 2" key="1">
    <citation type="submission" date="2024-07" db="EMBL/GenBank/DDBJ databases">
        <authorList>
            <person name="Hebao G."/>
        </authorList>
    </citation>
    <scope>NUCLEOTIDE SEQUENCE [LARGE SCALE GENOMIC DNA]</scope>
    <source>
        <strain evidence="1 2">ACCC 02193</strain>
    </source>
</reference>
<proteinExistence type="predicted"/>
<dbReference type="SMART" id="SM01400">
    <property type="entry name" value="Pribosyltran_N"/>
    <property type="match status" value="1"/>
</dbReference>
<dbReference type="Gene3D" id="3.40.50.2020">
    <property type="match status" value="2"/>
</dbReference>
<accession>A0ABV4EB91</accession>
<keyword evidence="1" id="KW-0808">Transferase</keyword>
<dbReference type="Proteomes" id="UP001565243">
    <property type="component" value="Unassembled WGS sequence"/>
</dbReference>
<evidence type="ECO:0000313" key="1">
    <source>
        <dbReference type="EMBL" id="MEY8772049.1"/>
    </source>
</evidence>
<dbReference type="RefSeq" id="WP_369896200.1">
    <property type="nucleotide sequence ID" value="NZ_JBGFFX010000010.1"/>
</dbReference>
<keyword evidence="2" id="KW-1185">Reference proteome</keyword>
<name>A0ABV4EB91_9GAMM</name>
<dbReference type="SUPFAM" id="SSF53271">
    <property type="entry name" value="PRTase-like"/>
    <property type="match status" value="1"/>
</dbReference>
<organism evidence="1 2">
    <name type="scientific">Erwinia aeris</name>
    <dbReference type="NCBI Taxonomy" id="3239803"/>
    <lineage>
        <taxon>Bacteria</taxon>
        <taxon>Pseudomonadati</taxon>
        <taxon>Pseudomonadota</taxon>
        <taxon>Gammaproteobacteria</taxon>
        <taxon>Enterobacterales</taxon>
        <taxon>Erwiniaceae</taxon>
        <taxon>Erwinia</taxon>
    </lineage>
</organism>
<dbReference type="EMBL" id="JBGFFX010000010">
    <property type="protein sequence ID" value="MEY8772049.1"/>
    <property type="molecule type" value="Genomic_DNA"/>
</dbReference>
<evidence type="ECO:0000313" key="2">
    <source>
        <dbReference type="Proteomes" id="UP001565243"/>
    </source>
</evidence>
<dbReference type="GO" id="GO:0004749">
    <property type="term" value="F:ribose phosphate diphosphokinase activity"/>
    <property type="evidence" value="ECO:0007669"/>
    <property type="project" value="UniProtKB-EC"/>
</dbReference>
<sequence>MLLELFLDGNKVALETGRFPDGAVRVRLLPPRLPRAEKLKIRATAMRNMDDLMLLAQVMDAARSQYDLHWTTLELPWLPYARQDRSMQEGDSFALKIFAGFLNQLGFDRIRVLDPHSDVAGAVVNNMVAIPQHLCLRHSANLMEKLQSGMMLMAPDAGALKKIHAVAQQVAAREYGILGKHRDLSSGALSGFSLLQGDVAGKDVLIADDLCDAGGTFIGSAAVLRAAGARSVSLYVTHGLFSRGVAALLQQGIDHIWTTTSVADPAIAGERVELIDIETIYSNEGAAHAH</sequence>
<dbReference type="PANTHER" id="PTHR10210:SF41">
    <property type="entry name" value="RIBOSE-PHOSPHATE PYROPHOSPHOKINASE 1, CHLOROPLASTIC"/>
    <property type="match status" value="1"/>
</dbReference>
<dbReference type="EC" id="2.7.6.1" evidence="1"/>
<comment type="caution">
    <text evidence="1">The sequence shown here is derived from an EMBL/GenBank/DDBJ whole genome shotgun (WGS) entry which is preliminary data.</text>
</comment>
<dbReference type="NCBIfam" id="TIGR01251">
    <property type="entry name" value="ribP_PPkin"/>
    <property type="match status" value="1"/>
</dbReference>
<dbReference type="InterPro" id="IPR005946">
    <property type="entry name" value="Rib-P_diPkinase"/>
</dbReference>
<protein>
    <submittedName>
        <fullName evidence="1">Ribose-phosphate diphosphokinase</fullName>
        <ecNumber evidence="1">2.7.6.1</ecNumber>
    </submittedName>
</protein>
<gene>
    <name evidence="1" type="primary">prs</name>
    <name evidence="1" type="ORF">AB6T85_16730</name>
</gene>
<dbReference type="Pfam" id="PF14572">
    <property type="entry name" value="Pribosyl_synth"/>
    <property type="match status" value="1"/>
</dbReference>
<dbReference type="CDD" id="cd06223">
    <property type="entry name" value="PRTases_typeI"/>
    <property type="match status" value="1"/>
</dbReference>